<feature type="coiled-coil region" evidence="10">
    <location>
        <begin position="419"/>
        <end position="446"/>
    </location>
</feature>
<dbReference type="Proteomes" id="UP000002624">
    <property type="component" value="Unassembled WGS sequence"/>
</dbReference>
<dbReference type="GO" id="GO:0005829">
    <property type="term" value="C:cytosol"/>
    <property type="evidence" value="ECO:0007669"/>
    <property type="project" value="TreeGrafter"/>
</dbReference>
<dbReference type="PANTHER" id="PTHR42908:SF3">
    <property type="entry name" value="ELONGATION FACTOR-LIKE GTPASE 1"/>
    <property type="match status" value="1"/>
</dbReference>
<keyword evidence="2" id="KW-0963">Cytoplasm</keyword>
<dbReference type="SUPFAM" id="SSF50447">
    <property type="entry name" value="Translation proteins"/>
    <property type="match status" value="1"/>
</dbReference>
<dbReference type="InterPro" id="IPR014721">
    <property type="entry name" value="Ribsml_uS5_D2-typ_fold_subgr"/>
</dbReference>
<dbReference type="SUPFAM" id="SSF54211">
    <property type="entry name" value="Ribosomal protein S5 domain 2-like"/>
    <property type="match status" value="1"/>
</dbReference>
<evidence type="ECO:0000256" key="6">
    <source>
        <dbReference type="ARBA" id="ARBA00023134"/>
    </source>
</evidence>
<keyword evidence="5" id="KW-0378">Hydrolase</keyword>
<dbReference type="SMART" id="SM00838">
    <property type="entry name" value="EFG_C"/>
    <property type="match status" value="1"/>
</dbReference>
<dbReference type="PANTHER" id="PTHR42908">
    <property type="entry name" value="TRANSLATION ELONGATION FACTOR-RELATED"/>
    <property type="match status" value="1"/>
</dbReference>
<dbReference type="eggNOG" id="KOG0467">
    <property type="taxonomic scope" value="Eukaryota"/>
</dbReference>
<evidence type="ECO:0000259" key="11">
    <source>
        <dbReference type="PROSITE" id="PS51722"/>
    </source>
</evidence>
<dbReference type="VEuPathDB" id="FungiDB:HCDG_06732"/>
<evidence type="ECO:0000256" key="2">
    <source>
        <dbReference type="ARBA" id="ARBA00022490"/>
    </source>
</evidence>
<dbReference type="InterPro" id="IPR000795">
    <property type="entry name" value="T_Tr_GTP-bd_dom"/>
</dbReference>
<evidence type="ECO:0000256" key="10">
    <source>
        <dbReference type="SAM" id="Coils"/>
    </source>
</evidence>
<dbReference type="GO" id="GO:0042256">
    <property type="term" value="P:cytosolic ribosome assembly"/>
    <property type="evidence" value="ECO:0007669"/>
    <property type="project" value="UniProtKB-ARBA"/>
</dbReference>
<evidence type="ECO:0000256" key="4">
    <source>
        <dbReference type="ARBA" id="ARBA00022741"/>
    </source>
</evidence>
<evidence type="ECO:0000256" key="5">
    <source>
        <dbReference type="ARBA" id="ARBA00022801"/>
    </source>
</evidence>
<dbReference type="FunFam" id="3.30.70.240:FF:000006">
    <property type="entry name" value="Elongation factor like GTPase 1"/>
    <property type="match status" value="1"/>
</dbReference>
<organism evidence="12 13">
    <name type="scientific">Ajellomyces capsulatus (strain H143)</name>
    <name type="common">Darling's disease fungus</name>
    <name type="synonym">Histoplasma capsulatum</name>
    <dbReference type="NCBI Taxonomy" id="544712"/>
    <lineage>
        <taxon>Eukaryota</taxon>
        <taxon>Fungi</taxon>
        <taxon>Dikarya</taxon>
        <taxon>Ascomycota</taxon>
        <taxon>Pezizomycotina</taxon>
        <taxon>Eurotiomycetes</taxon>
        <taxon>Eurotiomycetidae</taxon>
        <taxon>Onygenales</taxon>
        <taxon>Ajellomycetaceae</taxon>
        <taxon>Histoplasma</taxon>
    </lineage>
</organism>
<comment type="catalytic activity">
    <reaction evidence="7">
        <text>GTP + H2O = GDP + phosphate + H(+)</text>
        <dbReference type="Rhea" id="RHEA:19669"/>
        <dbReference type="ChEBI" id="CHEBI:15377"/>
        <dbReference type="ChEBI" id="CHEBI:15378"/>
        <dbReference type="ChEBI" id="CHEBI:37565"/>
        <dbReference type="ChEBI" id="CHEBI:43474"/>
        <dbReference type="ChEBI" id="CHEBI:58189"/>
    </reaction>
</comment>
<dbReference type="Gene3D" id="3.30.230.10">
    <property type="match status" value="1"/>
</dbReference>
<evidence type="ECO:0000256" key="7">
    <source>
        <dbReference type="ARBA" id="ARBA00048548"/>
    </source>
</evidence>
<dbReference type="CDD" id="cd16261">
    <property type="entry name" value="EF2_snRNP_III"/>
    <property type="match status" value="1"/>
</dbReference>
<keyword evidence="4" id="KW-0547">Nucleotide-binding</keyword>
<dbReference type="HOGENOM" id="CLU_002794_3_1_1"/>
<dbReference type="STRING" id="544712.C6HKK1"/>
<keyword evidence="10" id="KW-0175">Coiled coil</keyword>
<dbReference type="Gene3D" id="3.40.50.300">
    <property type="entry name" value="P-loop containing nucleotide triphosphate hydrolases"/>
    <property type="match status" value="1"/>
</dbReference>
<evidence type="ECO:0000256" key="8">
    <source>
        <dbReference type="ARBA" id="ARBA00068031"/>
    </source>
</evidence>
<dbReference type="InterPro" id="IPR009000">
    <property type="entry name" value="Transl_B-barrel_sf"/>
</dbReference>
<dbReference type="CDD" id="cd16268">
    <property type="entry name" value="EF2_II"/>
    <property type="match status" value="1"/>
</dbReference>
<dbReference type="CDD" id="cd04096">
    <property type="entry name" value="eEF2_snRNP_like_C"/>
    <property type="match status" value="1"/>
</dbReference>
<feature type="domain" description="Tr-type G" evidence="11">
    <location>
        <begin position="1"/>
        <end position="240"/>
    </location>
</feature>
<dbReference type="FunFam" id="3.90.1430.10:FF:000002">
    <property type="entry name" value="Elongation factor like GTPase 1"/>
    <property type="match status" value="1"/>
</dbReference>
<dbReference type="AlphaFoldDB" id="C6HKK1"/>
<dbReference type="InterPro" id="IPR041095">
    <property type="entry name" value="EFG_II"/>
</dbReference>
<dbReference type="GO" id="GO:1990904">
    <property type="term" value="C:ribonucleoprotein complex"/>
    <property type="evidence" value="ECO:0007669"/>
    <property type="project" value="TreeGrafter"/>
</dbReference>
<dbReference type="Gene3D" id="3.90.1430.10">
    <property type="entry name" value="Yeast translation eEF2 (G' domain)"/>
    <property type="match status" value="1"/>
</dbReference>
<dbReference type="GO" id="GO:0003924">
    <property type="term" value="F:GTPase activity"/>
    <property type="evidence" value="ECO:0007669"/>
    <property type="project" value="InterPro"/>
</dbReference>
<gene>
    <name evidence="12" type="ORF">HCDG_06732</name>
</gene>
<dbReference type="OrthoDB" id="364892at2759"/>
<evidence type="ECO:0000313" key="12">
    <source>
        <dbReference type="EMBL" id="EER38788.1"/>
    </source>
</evidence>
<name>C6HKK1_AJECH</name>
<dbReference type="PROSITE" id="PS51722">
    <property type="entry name" value="G_TR_2"/>
    <property type="match status" value="1"/>
</dbReference>
<evidence type="ECO:0000256" key="9">
    <source>
        <dbReference type="ARBA" id="ARBA00081809"/>
    </source>
</evidence>
<dbReference type="Pfam" id="PF00009">
    <property type="entry name" value="GTP_EFTU"/>
    <property type="match status" value="1"/>
</dbReference>
<dbReference type="Gene3D" id="3.30.70.240">
    <property type="match status" value="1"/>
</dbReference>
<proteinExistence type="predicted"/>
<keyword evidence="3" id="KW-0690">Ribosome biogenesis</keyword>
<dbReference type="Gene3D" id="2.40.30.10">
    <property type="entry name" value="Translation factors"/>
    <property type="match status" value="1"/>
</dbReference>
<accession>C6HKK1</accession>
<dbReference type="OMA" id="FARCDIQ"/>
<dbReference type="GO" id="GO:0043022">
    <property type="term" value="F:ribosome binding"/>
    <property type="evidence" value="ECO:0007669"/>
    <property type="project" value="TreeGrafter"/>
</dbReference>
<dbReference type="Pfam" id="PF00679">
    <property type="entry name" value="EFG_C"/>
    <property type="match status" value="1"/>
</dbReference>
<dbReference type="SUPFAM" id="SSF54980">
    <property type="entry name" value="EF-G C-terminal domain-like"/>
    <property type="match status" value="2"/>
</dbReference>
<dbReference type="InterPro" id="IPR027417">
    <property type="entry name" value="P-loop_NTPase"/>
</dbReference>
<dbReference type="GO" id="GO:0005525">
    <property type="term" value="F:GTP binding"/>
    <property type="evidence" value="ECO:0007669"/>
    <property type="project" value="UniProtKB-KW"/>
</dbReference>
<comment type="subcellular location">
    <subcellularLocation>
        <location evidence="1">Cytoplasm</location>
    </subcellularLocation>
</comment>
<dbReference type="InterPro" id="IPR000640">
    <property type="entry name" value="EFG_V-like"/>
</dbReference>
<dbReference type="SUPFAM" id="SSF52540">
    <property type="entry name" value="P-loop containing nucleoside triphosphate hydrolases"/>
    <property type="match status" value="1"/>
</dbReference>
<dbReference type="FunFam" id="3.30.70.870:FF:000002">
    <property type="entry name" value="Translation elongation factor 2"/>
    <property type="match status" value="1"/>
</dbReference>
<keyword evidence="6" id="KW-0342">GTP-binding</keyword>
<protein>
    <recommendedName>
        <fullName evidence="8">Ribosome assembly protein 1</fullName>
    </recommendedName>
    <alternativeName>
        <fullName evidence="9">Elongation factor-like 1</fullName>
    </alternativeName>
</protein>
<dbReference type="Pfam" id="PF25118">
    <property type="entry name" value="EFL1"/>
    <property type="match status" value="1"/>
</dbReference>
<evidence type="ECO:0000256" key="3">
    <source>
        <dbReference type="ARBA" id="ARBA00022517"/>
    </source>
</evidence>
<dbReference type="InterPro" id="IPR056752">
    <property type="entry name" value="EFL1"/>
</dbReference>
<dbReference type="EMBL" id="GG692430">
    <property type="protein sequence ID" value="EER38788.1"/>
    <property type="molecule type" value="Genomic_DNA"/>
</dbReference>
<dbReference type="Gene3D" id="3.30.70.870">
    <property type="entry name" value="Elongation Factor G (Translational Gtpase), domain 3"/>
    <property type="match status" value="1"/>
</dbReference>
<evidence type="ECO:0000313" key="13">
    <source>
        <dbReference type="Proteomes" id="UP000002624"/>
    </source>
</evidence>
<reference evidence="13" key="1">
    <citation type="submission" date="2009-05" db="EMBL/GenBank/DDBJ databases">
        <title>The genome sequence of Ajellomyces capsulatus strain H143.</title>
        <authorList>
            <person name="Champion M."/>
            <person name="Cuomo C.A."/>
            <person name="Ma L.-J."/>
            <person name="Henn M.R."/>
            <person name="Sil A."/>
            <person name="Goldman B."/>
            <person name="Young S.K."/>
            <person name="Kodira C.D."/>
            <person name="Zeng Q."/>
            <person name="Koehrsen M."/>
            <person name="Alvarado L."/>
            <person name="Berlin A.M."/>
            <person name="Borenstein D."/>
            <person name="Chen Z."/>
            <person name="Engels R."/>
            <person name="Freedman E."/>
            <person name="Gellesch M."/>
            <person name="Goldberg J."/>
            <person name="Griggs A."/>
            <person name="Gujja S."/>
            <person name="Heiman D.I."/>
            <person name="Hepburn T.A."/>
            <person name="Howarth C."/>
            <person name="Jen D."/>
            <person name="Larson L."/>
            <person name="Lewis B."/>
            <person name="Mehta T."/>
            <person name="Park D."/>
            <person name="Pearson M."/>
            <person name="Roberts A."/>
            <person name="Saif S."/>
            <person name="Shea T.D."/>
            <person name="Shenoy N."/>
            <person name="Sisk P."/>
            <person name="Stolte C."/>
            <person name="Sykes S."/>
            <person name="Walk T."/>
            <person name="White J."/>
            <person name="Yandava C."/>
            <person name="Klein B."/>
            <person name="McEwen J.G."/>
            <person name="Puccia R."/>
            <person name="Goldman G.H."/>
            <person name="Felipe M.S."/>
            <person name="Nino-Vega G."/>
            <person name="San-Blas G."/>
            <person name="Taylor J.W."/>
            <person name="Mendoza L."/>
            <person name="Galagan J.E."/>
            <person name="Nusbaum C."/>
            <person name="Birren B.W."/>
        </authorList>
    </citation>
    <scope>NUCLEOTIDE SEQUENCE [LARGE SCALE GENOMIC DNA]</scope>
    <source>
        <strain evidence="13">H143</strain>
    </source>
</reference>
<sequence>MAGKIRYLDSRPDEQLRGITMESSAISLYFSMLRRASKDADPEQKEYLINLIDSPGHIDFSSEVSTASRLCDGALVLVDAVEGVCSQTVTVLRHTWVEHLKPILVINKLDRLVTELKMTPTEAYLHLSRVLEQVNAVIGSFYQGERMEEDLQWREKMEERVNAAATKENGRTKQLPDNMDEAISQAESTESQFEEPDDEDLYFSPEKNNVIFCSATDGWAFTIRQFAGLYEKKLGFKRSLLEKFLWGNFYLDPKTKRVIGQKHLKGRNLKPLFVQLVLETIWAVYNATTGGGQGKGDSALLEKITKSLGIAIPAHVLRSRDPRNILIAVFSSWLPLSTAVLVSVIEYLPSPPVAQAARLPDMIENSPSSKAISPHVRDAMVNFKAGKNDPVVAYVSKMVSIPESELPQNTRRSGGMLSPEEAREMARKKREEIAKLEAQNSGEKGADSFAQITSALQDASVEDSVKEKEDPEHLIGFARLYSGTLSVGDSIYVIPPKFSPSHPHASPVPQKVEVKALYLFMGRNLENLQSVPAGVVFGIAGMEGHVLKTGTLCSQLEGAVNLAGVTLSSPPIVRVALEPVNPSDLNKMINGLKLLAKSDPCAVYEVLPSGEHVILTAGELHLERCLKDLRERFAKCEIQAGEAIVPYRETTINAPEMSPPKNPDLPRGTVLSVSASKQLTIQLRIFPLPAEVIEFLTKHAATIKRFYSERRTVTNTTLEQNDVHNDIDDQGDINSGDTAARRILSLEEFKKELQNAFDESKVDKDMWKDVVNRIVEFGPRRIGPNILVDSTSTSSCDKLTPATEHGPIFRKDFLCIPTRHCSGTSLQRTYPGHCRIDRGRLRHQNGRGRAWPFYRGSKKIARDAVWQGFLDWSPRLLLAMYSCEIQASTEVLGRVYGVITRRRGRILSETMKEGTPFFTILSLLPVAESFGFSDEIRKRTSGAASPQLIFAGFEMLDEDPFWVPATEEELEDLGELADRENVAKRYMDRVRSRKGLLVKGKKLVKDAEKQKTLKR</sequence>
<dbReference type="InterPro" id="IPR035647">
    <property type="entry name" value="EFG_III/V"/>
</dbReference>
<dbReference type="InterPro" id="IPR020568">
    <property type="entry name" value="Ribosomal_Su5_D2-typ_SF"/>
</dbReference>
<dbReference type="FunFam" id="3.40.50.300:FF:000746">
    <property type="entry name" value="Ribosome assembly protein 1"/>
    <property type="match status" value="1"/>
</dbReference>
<evidence type="ECO:0000256" key="1">
    <source>
        <dbReference type="ARBA" id="ARBA00004496"/>
    </source>
</evidence>
<dbReference type="Pfam" id="PF14492">
    <property type="entry name" value="EFG_III"/>
    <property type="match status" value="1"/>
</dbReference>
<dbReference type="PRINTS" id="PR00315">
    <property type="entry name" value="ELONGATNFCT"/>
</dbReference>